<evidence type="ECO:0000259" key="5">
    <source>
        <dbReference type="PROSITE" id="PS50977"/>
    </source>
</evidence>
<dbReference type="PANTHER" id="PTHR30055">
    <property type="entry name" value="HTH-TYPE TRANSCRIPTIONAL REGULATOR RUTR"/>
    <property type="match status" value="1"/>
</dbReference>
<dbReference type="PANTHER" id="PTHR30055:SF234">
    <property type="entry name" value="HTH-TYPE TRANSCRIPTIONAL REGULATOR BETI"/>
    <property type="match status" value="1"/>
</dbReference>
<dbReference type="Gene3D" id="1.10.10.60">
    <property type="entry name" value="Homeodomain-like"/>
    <property type="match status" value="1"/>
</dbReference>
<gene>
    <name evidence="6" type="ORF">GCM10011360_20860</name>
</gene>
<dbReference type="InterPro" id="IPR041490">
    <property type="entry name" value="KstR2_TetR_C"/>
</dbReference>
<dbReference type="InterPro" id="IPR036271">
    <property type="entry name" value="Tet_transcr_reg_TetR-rel_C_sf"/>
</dbReference>
<dbReference type="SUPFAM" id="SSF48498">
    <property type="entry name" value="Tetracyclin repressor-like, C-terminal domain"/>
    <property type="match status" value="1"/>
</dbReference>
<dbReference type="Gene3D" id="1.10.357.10">
    <property type="entry name" value="Tetracycline Repressor, domain 2"/>
    <property type="match status" value="1"/>
</dbReference>
<evidence type="ECO:0000313" key="7">
    <source>
        <dbReference type="Proteomes" id="UP000612855"/>
    </source>
</evidence>
<dbReference type="AlphaFoldDB" id="A0A917A7H6"/>
<feature type="domain" description="HTH tetR-type" evidence="5">
    <location>
        <begin position="12"/>
        <end position="72"/>
    </location>
</feature>
<dbReference type="GO" id="GO:0000976">
    <property type="term" value="F:transcription cis-regulatory region binding"/>
    <property type="evidence" value="ECO:0007669"/>
    <property type="project" value="TreeGrafter"/>
</dbReference>
<keyword evidence="2 4" id="KW-0238">DNA-binding</keyword>
<keyword evidence="3" id="KW-0804">Transcription</keyword>
<dbReference type="InterPro" id="IPR001647">
    <property type="entry name" value="HTH_TetR"/>
</dbReference>
<keyword evidence="1" id="KW-0805">Transcription regulation</keyword>
<dbReference type="Pfam" id="PF00440">
    <property type="entry name" value="TetR_N"/>
    <property type="match status" value="1"/>
</dbReference>
<dbReference type="RefSeq" id="WP_188477630.1">
    <property type="nucleotide sequence ID" value="NZ_BMFJ01000001.1"/>
</dbReference>
<dbReference type="PRINTS" id="PR00455">
    <property type="entry name" value="HTHTETR"/>
</dbReference>
<evidence type="ECO:0000313" key="6">
    <source>
        <dbReference type="EMBL" id="GGE32827.1"/>
    </source>
</evidence>
<keyword evidence="7" id="KW-1185">Reference proteome</keyword>
<dbReference type="SUPFAM" id="SSF46689">
    <property type="entry name" value="Homeodomain-like"/>
    <property type="match status" value="1"/>
</dbReference>
<comment type="caution">
    <text evidence="6">The sequence shown here is derived from an EMBL/GenBank/DDBJ whole genome shotgun (WGS) entry which is preliminary data.</text>
</comment>
<dbReference type="PROSITE" id="PS50977">
    <property type="entry name" value="HTH_TETR_2"/>
    <property type="match status" value="1"/>
</dbReference>
<dbReference type="InterPro" id="IPR009057">
    <property type="entry name" value="Homeodomain-like_sf"/>
</dbReference>
<dbReference type="Proteomes" id="UP000612855">
    <property type="component" value="Unassembled WGS sequence"/>
</dbReference>
<dbReference type="InterPro" id="IPR050109">
    <property type="entry name" value="HTH-type_TetR-like_transc_reg"/>
</dbReference>
<dbReference type="Pfam" id="PF17932">
    <property type="entry name" value="TetR_C_24"/>
    <property type="match status" value="1"/>
</dbReference>
<sequence>MPQSAAPGKVMKRRKAEIIEAAAECFMERGYHATTVDDVAARLGATKGRVYHHYATKTDLFFDVHREGMQRLFNAQEEAKAVEGNARDRLIAMLHAHAVAMLEHHTYETVVAQGVQVHRFDQVTPDQRQTMQELISSRDEFETLFKTVLSDAIAEGSVPPVDVSVAVKVMLGGLQWSIFWYRPKKGETPGQRSELASRMVAPLVAGFGTA</sequence>
<evidence type="ECO:0000256" key="2">
    <source>
        <dbReference type="ARBA" id="ARBA00023125"/>
    </source>
</evidence>
<evidence type="ECO:0000256" key="3">
    <source>
        <dbReference type="ARBA" id="ARBA00023163"/>
    </source>
</evidence>
<evidence type="ECO:0000256" key="1">
    <source>
        <dbReference type="ARBA" id="ARBA00023015"/>
    </source>
</evidence>
<accession>A0A917A7H6</accession>
<dbReference type="EMBL" id="BMFJ01000001">
    <property type="protein sequence ID" value="GGE32827.1"/>
    <property type="molecule type" value="Genomic_DNA"/>
</dbReference>
<dbReference type="GO" id="GO:0003700">
    <property type="term" value="F:DNA-binding transcription factor activity"/>
    <property type="evidence" value="ECO:0007669"/>
    <property type="project" value="TreeGrafter"/>
</dbReference>
<proteinExistence type="predicted"/>
<feature type="DNA-binding region" description="H-T-H motif" evidence="4">
    <location>
        <begin position="35"/>
        <end position="54"/>
    </location>
</feature>
<name>A0A917A7H6_9RHOB</name>
<protein>
    <submittedName>
        <fullName evidence="6">TetR family transcriptional regulator</fullName>
    </submittedName>
</protein>
<reference evidence="7" key="1">
    <citation type="journal article" date="2019" name="Int. J. Syst. Evol. Microbiol.">
        <title>The Global Catalogue of Microorganisms (GCM) 10K type strain sequencing project: providing services to taxonomists for standard genome sequencing and annotation.</title>
        <authorList>
            <consortium name="The Broad Institute Genomics Platform"/>
            <consortium name="The Broad Institute Genome Sequencing Center for Infectious Disease"/>
            <person name="Wu L."/>
            <person name="Ma J."/>
        </authorList>
    </citation>
    <scope>NUCLEOTIDE SEQUENCE [LARGE SCALE GENOMIC DNA]</scope>
    <source>
        <strain evidence="7">CGMCC 1.12664</strain>
    </source>
</reference>
<organism evidence="6 7">
    <name type="scientific">Primorskyibacter flagellatus</name>
    <dbReference type="NCBI Taxonomy" id="1387277"/>
    <lineage>
        <taxon>Bacteria</taxon>
        <taxon>Pseudomonadati</taxon>
        <taxon>Pseudomonadota</taxon>
        <taxon>Alphaproteobacteria</taxon>
        <taxon>Rhodobacterales</taxon>
        <taxon>Roseobacteraceae</taxon>
        <taxon>Primorskyibacter</taxon>
    </lineage>
</organism>
<evidence type="ECO:0000256" key="4">
    <source>
        <dbReference type="PROSITE-ProRule" id="PRU00335"/>
    </source>
</evidence>